<reference evidence="2 3" key="1">
    <citation type="submission" date="2016-10" db="EMBL/GenBank/DDBJ databases">
        <authorList>
            <person name="de Groot N.N."/>
        </authorList>
    </citation>
    <scope>NUCLEOTIDE SEQUENCE [LARGE SCALE GENOMIC DNA]</scope>
    <source>
        <strain evidence="2 3">Nm1</strain>
    </source>
</reference>
<evidence type="ECO:0000313" key="3">
    <source>
        <dbReference type="Proteomes" id="UP000198640"/>
    </source>
</evidence>
<name>A0A1H3GW99_9PROT</name>
<sequence>MRNSLVWIALFTFLSIVLPQTVLAQQQTTQNYSAMASEKLVNGIANTATGFVELPKTMIITTQREGVAYGLTVGLVTGLMHTIGRTLFGALDAVTFLIPTEPTVRPHYIWQDFDQETTYG</sequence>
<feature type="signal peptide" evidence="1">
    <location>
        <begin position="1"/>
        <end position="24"/>
    </location>
</feature>
<accession>A0A1H3GW99</accession>
<dbReference type="Proteomes" id="UP000198640">
    <property type="component" value="Unassembled WGS sequence"/>
</dbReference>
<dbReference type="OrthoDB" id="8548499at2"/>
<dbReference type="EMBL" id="FNOY01000017">
    <property type="protein sequence ID" value="SDY07521.1"/>
    <property type="molecule type" value="Genomic_DNA"/>
</dbReference>
<keyword evidence="3" id="KW-1185">Reference proteome</keyword>
<protein>
    <submittedName>
        <fullName evidence="2">Putative exosortase-associated protein, TIGR04073 family</fullName>
    </submittedName>
</protein>
<dbReference type="AlphaFoldDB" id="A0A1H3GW99"/>
<evidence type="ECO:0000313" key="2">
    <source>
        <dbReference type="EMBL" id="SDY07521.1"/>
    </source>
</evidence>
<keyword evidence="1" id="KW-0732">Signal</keyword>
<feature type="chain" id="PRO_5011610110" evidence="1">
    <location>
        <begin position="25"/>
        <end position="120"/>
    </location>
</feature>
<dbReference type="STRING" id="44576.SAMN05421881_101713"/>
<dbReference type="RefSeq" id="WP_090413244.1">
    <property type="nucleotide sequence ID" value="NZ_FNOY01000017.1"/>
</dbReference>
<dbReference type="NCBIfam" id="TIGR04073">
    <property type="entry name" value="exo_TIGR04073"/>
    <property type="match status" value="1"/>
</dbReference>
<dbReference type="InterPro" id="IPR023824">
    <property type="entry name" value="CHP04073_exosortase-affil"/>
</dbReference>
<evidence type="ECO:0000256" key="1">
    <source>
        <dbReference type="SAM" id="SignalP"/>
    </source>
</evidence>
<organism evidence="2 3">
    <name type="scientific">Nitrosomonas halophila</name>
    <dbReference type="NCBI Taxonomy" id="44576"/>
    <lineage>
        <taxon>Bacteria</taxon>
        <taxon>Pseudomonadati</taxon>
        <taxon>Pseudomonadota</taxon>
        <taxon>Betaproteobacteria</taxon>
        <taxon>Nitrosomonadales</taxon>
        <taxon>Nitrosomonadaceae</taxon>
        <taxon>Nitrosomonas</taxon>
    </lineage>
</organism>
<proteinExistence type="predicted"/>
<gene>
    <name evidence="2" type="ORF">SAMN05421881_101713</name>
</gene>